<evidence type="ECO:0000256" key="1">
    <source>
        <dbReference type="SAM" id="MobiDB-lite"/>
    </source>
</evidence>
<dbReference type="AlphaFoldDB" id="A0A9W8CLM5"/>
<dbReference type="Proteomes" id="UP001145021">
    <property type="component" value="Unassembled WGS sequence"/>
</dbReference>
<evidence type="ECO:0000313" key="3">
    <source>
        <dbReference type="Proteomes" id="UP001145021"/>
    </source>
</evidence>
<accession>A0A9W8CLM5</accession>
<feature type="region of interest" description="Disordered" evidence="1">
    <location>
        <begin position="108"/>
        <end position="129"/>
    </location>
</feature>
<comment type="caution">
    <text evidence="2">The sequence shown here is derived from an EMBL/GenBank/DDBJ whole genome shotgun (WGS) entry which is preliminary data.</text>
</comment>
<name>A0A9W8CLM5_9FUNG</name>
<proteinExistence type="predicted"/>
<protein>
    <submittedName>
        <fullName evidence="2">Uncharacterized protein</fullName>
    </submittedName>
</protein>
<dbReference type="EMBL" id="JANBOH010000032">
    <property type="protein sequence ID" value="KAJ1647347.1"/>
    <property type="molecule type" value="Genomic_DNA"/>
</dbReference>
<gene>
    <name evidence="2" type="ORF">LPJ64_001259</name>
</gene>
<feature type="compositionally biased region" description="Acidic residues" evidence="1">
    <location>
        <begin position="117"/>
        <end position="129"/>
    </location>
</feature>
<reference evidence="2" key="1">
    <citation type="submission" date="2022-07" db="EMBL/GenBank/DDBJ databases">
        <title>Phylogenomic reconstructions and comparative analyses of Kickxellomycotina fungi.</title>
        <authorList>
            <person name="Reynolds N.K."/>
            <person name="Stajich J.E."/>
            <person name="Barry K."/>
            <person name="Grigoriev I.V."/>
            <person name="Crous P."/>
            <person name="Smith M.E."/>
        </authorList>
    </citation>
    <scope>NUCLEOTIDE SEQUENCE</scope>
    <source>
        <strain evidence="2">NBRC 105413</strain>
    </source>
</reference>
<keyword evidence="3" id="KW-1185">Reference proteome</keyword>
<evidence type="ECO:0000313" key="2">
    <source>
        <dbReference type="EMBL" id="KAJ1647347.1"/>
    </source>
</evidence>
<organism evidence="2 3">
    <name type="scientific">Coemansia asiatica</name>
    <dbReference type="NCBI Taxonomy" id="1052880"/>
    <lineage>
        <taxon>Eukaryota</taxon>
        <taxon>Fungi</taxon>
        <taxon>Fungi incertae sedis</taxon>
        <taxon>Zoopagomycota</taxon>
        <taxon>Kickxellomycotina</taxon>
        <taxon>Kickxellomycetes</taxon>
        <taxon>Kickxellales</taxon>
        <taxon>Kickxellaceae</taxon>
        <taxon>Coemansia</taxon>
    </lineage>
</organism>
<sequence>MGDNRVDIADIRSYSLENRRKNLLKGQLRSIKKNDEIVRSLNLVTPSVVEISCDAIPVPVCWDSKNKRRFAKAPLLLRPEITTSNNDRKSLYSFISEFASATFPSTDGSTKGLDTTMEVDSDDENDDNDALSTQLQSITIDSAQSAGQRHSPVSIDYLNRYMVLNGCLGNGKSYIMCELALRAIVNEEDLRVVYPLDCSKWSSKTTMTDALIYLVDALHVAFVEGSFLTQQLGGLGDESFYNIKEAINCLLEVLKPTNSGKGNNPRFRLLMFVDNYDNVSGYVKGIIDELMKQKWIFIVFAARANRPIEFNNNKFTISANYSHNEAEALIKWIVSKEENEFKFLSKPYSDETLTTDSDINELCSLVSEFTWLNPREINELFKRNRFSGDWEDFIEKANEFATCSGNGNIDDYLREIIESDKTFDEEFKSELHKLLLCYFNIQFSIQSDIPSKGSVIMNVLSSDSNSSFISPFIQRHDSKIYGQCGIKGLLVYSCPRIAHTIFNMSSELNPKFLRTHMQKLNSEMTNNKDYFKNDYHAFGFIKNHYLQSGASVFNYRNDGDTYPSKVVRLLGSEYTDWRTIQREISEHLPIAKEKKIFYTSAIKDQDDESPLIQMKDSLRLFGII</sequence>